<gene>
    <name evidence="11" type="ORF">CINCED_3A016747</name>
</gene>
<dbReference type="SUPFAM" id="SSF103473">
    <property type="entry name" value="MFS general substrate transporter"/>
    <property type="match status" value="1"/>
</dbReference>
<feature type="domain" description="Major facilitator superfamily (MFS) profile" evidence="10">
    <location>
        <begin position="38"/>
        <end position="471"/>
    </location>
</feature>
<dbReference type="PROSITE" id="PS50850">
    <property type="entry name" value="MFS"/>
    <property type="match status" value="1"/>
</dbReference>
<dbReference type="PRINTS" id="PR00171">
    <property type="entry name" value="SUGRTRNSPORT"/>
</dbReference>
<feature type="region of interest" description="Disordered" evidence="8">
    <location>
        <begin position="1"/>
        <end position="30"/>
    </location>
</feature>
<evidence type="ECO:0000256" key="3">
    <source>
        <dbReference type="ARBA" id="ARBA00022475"/>
    </source>
</evidence>
<dbReference type="InterPro" id="IPR036259">
    <property type="entry name" value="MFS_trans_sf"/>
</dbReference>
<dbReference type="GO" id="GO:0005886">
    <property type="term" value="C:plasma membrane"/>
    <property type="evidence" value="ECO:0007669"/>
    <property type="project" value="UniProtKB-SubCell"/>
</dbReference>
<evidence type="ECO:0000256" key="6">
    <source>
        <dbReference type="ARBA" id="ARBA00022989"/>
    </source>
</evidence>
<organism evidence="11 12">
    <name type="scientific">Cinara cedri</name>
    <dbReference type="NCBI Taxonomy" id="506608"/>
    <lineage>
        <taxon>Eukaryota</taxon>
        <taxon>Metazoa</taxon>
        <taxon>Ecdysozoa</taxon>
        <taxon>Arthropoda</taxon>
        <taxon>Hexapoda</taxon>
        <taxon>Insecta</taxon>
        <taxon>Pterygota</taxon>
        <taxon>Neoptera</taxon>
        <taxon>Paraneoptera</taxon>
        <taxon>Hemiptera</taxon>
        <taxon>Sternorrhyncha</taxon>
        <taxon>Aphidomorpha</taxon>
        <taxon>Aphidoidea</taxon>
        <taxon>Aphididae</taxon>
        <taxon>Lachninae</taxon>
        <taxon>Cinara</taxon>
    </lineage>
</organism>
<keyword evidence="2" id="KW-0813">Transport</keyword>
<keyword evidence="5 9" id="KW-0812">Transmembrane</keyword>
<evidence type="ECO:0000259" key="10">
    <source>
        <dbReference type="PROSITE" id="PS50850"/>
    </source>
</evidence>
<feature type="transmembrane region" description="Helical" evidence="9">
    <location>
        <begin position="193"/>
        <end position="214"/>
    </location>
</feature>
<keyword evidence="12" id="KW-1185">Reference proteome</keyword>
<name>A0A5E4NIQ8_9HEMI</name>
<evidence type="ECO:0000256" key="8">
    <source>
        <dbReference type="SAM" id="MobiDB-lite"/>
    </source>
</evidence>
<evidence type="ECO:0000256" key="2">
    <source>
        <dbReference type="ARBA" id="ARBA00022448"/>
    </source>
</evidence>
<dbReference type="InterPro" id="IPR020846">
    <property type="entry name" value="MFS_dom"/>
</dbReference>
<keyword evidence="6 9" id="KW-1133">Transmembrane helix</keyword>
<evidence type="ECO:0000256" key="7">
    <source>
        <dbReference type="ARBA" id="ARBA00023136"/>
    </source>
</evidence>
<feature type="transmembrane region" description="Helical" evidence="9">
    <location>
        <begin position="418"/>
        <end position="437"/>
    </location>
</feature>
<dbReference type="InterPro" id="IPR005829">
    <property type="entry name" value="Sugar_transporter_CS"/>
</dbReference>
<protein>
    <submittedName>
        <fullName evidence="11">Sugar/inositol transporter,Major facilitator superfamily domain,Major facilitator, sugar transporter</fullName>
    </submittedName>
</protein>
<feature type="transmembrane region" description="Helical" evidence="9">
    <location>
        <begin position="137"/>
        <end position="157"/>
    </location>
</feature>
<dbReference type="PANTHER" id="PTHR48021:SF1">
    <property type="entry name" value="GH07001P-RELATED"/>
    <property type="match status" value="1"/>
</dbReference>
<dbReference type="OrthoDB" id="6612291at2759"/>
<evidence type="ECO:0000313" key="12">
    <source>
        <dbReference type="Proteomes" id="UP000325440"/>
    </source>
</evidence>
<evidence type="ECO:0000256" key="5">
    <source>
        <dbReference type="ARBA" id="ARBA00022692"/>
    </source>
</evidence>
<comment type="subcellular location">
    <subcellularLocation>
        <location evidence="1">Cell membrane</location>
        <topology evidence="1">Multi-pass membrane protein</topology>
    </subcellularLocation>
</comment>
<sequence length="484" mass="53544">MNVSKDYGTLPRETKTRPVGEYDDSEADCGRNRSQHKQLLAGFLASLMSFSSGTVIAGWTPPNGRRTDDDDLKQFDPEQESWVVSIYIFGALIGALPAGALSHKYGRKTFLLWLALPMTAGWTICSLRLSSLAMECAGRFLCGLSLGATTVAVPLYASDVSSDVLRGRTGVFLDFMLCAGIEYAYVARTVVSGLRRFCAWSAAVPLVFVLLFSYMPESPIYLFNEGRHKEAATALRWLRGRRFDVQKEFDRIEKSRWNDDMAKGINVMNGKNNRKFLKKVLIISFGLVLAQRLSGAGGVIQYSNTLFKLSGAAIEPSTACIIVGAFQVAASGLSFLLIDKVGRRTLLLISSGLVTVCLALLIFYFGLLERNLLPTDSPWKMTVLLVLCTFISAFRLGLGPIPWFISIELMPDAYRDRIQSVTASFSWFLSFVIMKTFKVLVESHPVEVWCSYAAFSAVGFVFILACVPETNNKSNEQILSDLTD</sequence>
<dbReference type="FunFam" id="1.20.1250.20:FF:000218">
    <property type="entry name" value="facilitated trehalose transporter Tret1"/>
    <property type="match status" value="1"/>
</dbReference>
<dbReference type="InterPro" id="IPR003663">
    <property type="entry name" value="Sugar/inositol_transpt"/>
</dbReference>
<dbReference type="InterPro" id="IPR005828">
    <property type="entry name" value="MFS_sugar_transport-like"/>
</dbReference>
<proteinExistence type="predicted"/>
<dbReference type="Pfam" id="PF00083">
    <property type="entry name" value="Sugar_tr"/>
    <property type="match status" value="1"/>
</dbReference>
<feature type="transmembrane region" description="Helical" evidence="9">
    <location>
        <begin position="39"/>
        <end position="61"/>
    </location>
</feature>
<dbReference type="Proteomes" id="UP000325440">
    <property type="component" value="Unassembled WGS sequence"/>
</dbReference>
<dbReference type="PANTHER" id="PTHR48021">
    <property type="match status" value="1"/>
</dbReference>
<feature type="transmembrane region" description="Helical" evidence="9">
    <location>
        <begin position="345"/>
        <end position="367"/>
    </location>
</feature>
<dbReference type="Gene3D" id="1.20.1250.20">
    <property type="entry name" value="MFS general substrate transporter like domains"/>
    <property type="match status" value="1"/>
</dbReference>
<dbReference type="EMBL" id="CABPRJ010002388">
    <property type="protein sequence ID" value="VVC44864.1"/>
    <property type="molecule type" value="Genomic_DNA"/>
</dbReference>
<feature type="transmembrane region" description="Helical" evidence="9">
    <location>
        <begin position="379"/>
        <end position="398"/>
    </location>
</feature>
<evidence type="ECO:0000313" key="11">
    <source>
        <dbReference type="EMBL" id="VVC44864.1"/>
    </source>
</evidence>
<feature type="transmembrane region" description="Helical" evidence="9">
    <location>
        <begin position="110"/>
        <end position="131"/>
    </location>
</feature>
<feature type="transmembrane region" description="Helical" evidence="9">
    <location>
        <begin position="314"/>
        <end position="338"/>
    </location>
</feature>
<dbReference type="PROSITE" id="PS00216">
    <property type="entry name" value="SUGAR_TRANSPORT_1"/>
    <property type="match status" value="1"/>
</dbReference>
<evidence type="ECO:0000256" key="1">
    <source>
        <dbReference type="ARBA" id="ARBA00004651"/>
    </source>
</evidence>
<accession>A0A5E4NIQ8</accession>
<feature type="transmembrane region" description="Helical" evidence="9">
    <location>
        <begin position="81"/>
        <end position="98"/>
    </location>
</feature>
<evidence type="ECO:0000256" key="4">
    <source>
        <dbReference type="ARBA" id="ARBA00022597"/>
    </source>
</evidence>
<dbReference type="GO" id="GO:0022857">
    <property type="term" value="F:transmembrane transporter activity"/>
    <property type="evidence" value="ECO:0007669"/>
    <property type="project" value="InterPro"/>
</dbReference>
<feature type="transmembrane region" description="Helical" evidence="9">
    <location>
        <begin position="169"/>
        <end position="187"/>
    </location>
</feature>
<keyword evidence="4 11" id="KW-0762">Sugar transport</keyword>
<reference evidence="11 12" key="1">
    <citation type="submission" date="2019-08" db="EMBL/GenBank/DDBJ databases">
        <authorList>
            <person name="Alioto T."/>
            <person name="Alioto T."/>
            <person name="Gomez Garrido J."/>
        </authorList>
    </citation>
    <scope>NUCLEOTIDE SEQUENCE [LARGE SCALE GENOMIC DNA]</scope>
</reference>
<dbReference type="AlphaFoldDB" id="A0A5E4NIQ8"/>
<feature type="transmembrane region" description="Helical" evidence="9">
    <location>
        <begin position="280"/>
        <end position="302"/>
    </location>
</feature>
<evidence type="ECO:0000256" key="9">
    <source>
        <dbReference type="SAM" id="Phobius"/>
    </source>
</evidence>
<dbReference type="InterPro" id="IPR050549">
    <property type="entry name" value="MFS_Trehalose_Transporter"/>
</dbReference>
<keyword evidence="7 9" id="KW-0472">Membrane</keyword>
<keyword evidence="3" id="KW-1003">Cell membrane</keyword>
<feature type="transmembrane region" description="Helical" evidence="9">
    <location>
        <begin position="449"/>
        <end position="467"/>
    </location>
</feature>